<feature type="transmembrane region" description="Helical" evidence="10">
    <location>
        <begin position="400"/>
        <end position="420"/>
    </location>
</feature>
<evidence type="ECO:0000256" key="10">
    <source>
        <dbReference type="RuleBase" id="RU361189"/>
    </source>
</evidence>
<reference evidence="12 13" key="1">
    <citation type="journal article" date="2012" name="J. Bacteriol.">
        <title>Genome sequence of 'Candidatus Methanomethylophilus alvus' Mx1201, a methanogenic archaeon from the human gut belonging to a seventh order of methanogens.</title>
        <authorList>
            <person name="Borrel G."/>
            <person name="Harris H.M."/>
            <person name="Tottey W."/>
            <person name="Mihajlovski A."/>
            <person name="Parisot N."/>
            <person name="Peyretaillade E."/>
            <person name="Peyret P."/>
            <person name="Gribaldo S."/>
            <person name="O'Toole P.W."/>
            <person name="Brugere J.F."/>
        </authorList>
    </citation>
    <scope>NUCLEOTIDE SEQUENCE [LARGE SCALE GENOMIC DNA]</scope>
    <source>
        <strain evidence="12 13">Mx1201</strain>
    </source>
</reference>
<dbReference type="eggNOG" id="arCOG04138">
    <property type="taxonomic scope" value="Archaea"/>
</dbReference>
<keyword evidence="5 10" id="KW-1133">Transmembrane helix</keyword>
<dbReference type="GO" id="GO:0007035">
    <property type="term" value="P:vacuolar acidification"/>
    <property type="evidence" value="ECO:0007669"/>
    <property type="project" value="TreeGrafter"/>
</dbReference>
<dbReference type="STRING" id="1236689.MMALV_00060"/>
<dbReference type="GO" id="GO:0016787">
    <property type="term" value="F:hydrolase activity"/>
    <property type="evidence" value="ECO:0007669"/>
    <property type="project" value="UniProtKB-KW"/>
</dbReference>
<feature type="transmembrane region" description="Helical" evidence="10">
    <location>
        <begin position="555"/>
        <end position="574"/>
    </location>
</feature>
<name>M9SET1_METAX</name>
<keyword evidence="3 10" id="KW-0813">Transport</keyword>
<feature type="transmembrane region" description="Helical" evidence="10">
    <location>
        <begin position="595"/>
        <end position="620"/>
    </location>
</feature>
<evidence type="ECO:0000256" key="6">
    <source>
        <dbReference type="ARBA" id="ARBA00023065"/>
    </source>
</evidence>
<evidence type="ECO:0000256" key="9">
    <source>
        <dbReference type="ARBA" id="ARBA00068671"/>
    </source>
</evidence>
<feature type="coiled-coil region" evidence="11">
    <location>
        <begin position="217"/>
        <end position="244"/>
    </location>
</feature>
<dbReference type="InParanoid" id="M9SET1"/>
<dbReference type="OrthoDB" id="85892at2157"/>
<feature type="transmembrane region" description="Helical" evidence="10">
    <location>
        <begin position="526"/>
        <end position="543"/>
    </location>
</feature>
<evidence type="ECO:0000256" key="5">
    <source>
        <dbReference type="ARBA" id="ARBA00022989"/>
    </source>
</evidence>
<dbReference type="GO" id="GO:0033179">
    <property type="term" value="C:proton-transporting V-type ATPase, V0 domain"/>
    <property type="evidence" value="ECO:0007669"/>
    <property type="project" value="InterPro"/>
</dbReference>
<comment type="similarity">
    <text evidence="2 10">Belongs to the V-ATPase 116 kDa subunit family.</text>
</comment>
<keyword evidence="12" id="KW-0378">Hydrolase</keyword>
<dbReference type="RefSeq" id="WP_022532556.1">
    <property type="nucleotide sequence ID" value="NC_020913.1"/>
</dbReference>
<proteinExistence type="inferred from homology"/>
<feature type="transmembrane region" description="Helical" evidence="10">
    <location>
        <begin position="640"/>
        <end position="671"/>
    </location>
</feature>
<dbReference type="GeneID" id="41320811"/>
<accession>M9SET1</accession>
<dbReference type="InterPro" id="IPR002490">
    <property type="entry name" value="V-ATPase_116kDa_su"/>
</dbReference>
<dbReference type="PANTHER" id="PTHR11629">
    <property type="entry name" value="VACUOLAR PROTON ATPASES"/>
    <property type="match status" value="1"/>
</dbReference>
<evidence type="ECO:0000256" key="1">
    <source>
        <dbReference type="ARBA" id="ARBA00004141"/>
    </source>
</evidence>
<feature type="transmembrane region" description="Helical" evidence="10">
    <location>
        <begin position="492"/>
        <end position="514"/>
    </location>
</feature>
<dbReference type="Proteomes" id="UP000012672">
    <property type="component" value="Chromosome"/>
</dbReference>
<dbReference type="Gene3D" id="3.30.70.2170">
    <property type="match status" value="1"/>
</dbReference>
<evidence type="ECO:0000256" key="11">
    <source>
        <dbReference type="SAM" id="Coils"/>
    </source>
</evidence>
<dbReference type="GO" id="GO:0046961">
    <property type="term" value="F:proton-transporting ATPase activity, rotational mechanism"/>
    <property type="evidence" value="ECO:0007669"/>
    <property type="project" value="InterPro"/>
</dbReference>
<keyword evidence="7 10" id="KW-0472">Membrane</keyword>
<evidence type="ECO:0000313" key="13">
    <source>
        <dbReference type="Proteomes" id="UP000012672"/>
    </source>
</evidence>
<dbReference type="AlphaFoldDB" id="M9SET1"/>
<dbReference type="HOGENOM" id="CLU_025558_2_1_2"/>
<comment type="function">
    <text evidence="8">Component of the A-type ATP synthase that produces ATP from ADP in the presence of a proton gradient across the membrane.</text>
</comment>
<dbReference type="Pfam" id="PF01496">
    <property type="entry name" value="V_ATPase_I"/>
    <property type="match status" value="2"/>
</dbReference>
<feature type="transmembrane region" description="Helical" evidence="10">
    <location>
        <begin position="359"/>
        <end position="388"/>
    </location>
</feature>
<dbReference type="KEGG" id="max:MMALV_00060"/>
<protein>
    <recommendedName>
        <fullName evidence="9 10">A-type ATP synthase subunit I</fullName>
    </recommendedName>
</protein>
<evidence type="ECO:0000313" key="12">
    <source>
        <dbReference type="EMBL" id="AGI84763.2"/>
    </source>
</evidence>
<dbReference type="Gene3D" id="3.30.70.2750">
    <property type="match status" value="1"/>
</dbReference>
<gene>
    <name evidence="12" type="ORF">MMALV_00060</name>
</gene>
<comment type="subcellular location">
    <subcellularLocation>
        <location evidence="1">Membrane</location>
        <topology evidence="1">Multi-pass membrane protein</topology>
    </subcellularLocation>
</comment>
<keyword evidence="4 10" id="KW-0812">Transmembrane</keyword>
<dbReference type="PANTHER" id="PTHR11629:SF63">
    <property type="entry name" value="V-TYPE PROTON ATPASE SUBUNIT A"/>
    <property type="match status" value="1"/>
</dbReference>
<evidence type="ECO:0000256" key="2">
    <source>
        <dbReference type="ARBA" id="ARBA00009904"/>
    </source>
</evidence>
<dbReference type="Gene3D" id="1.20.1460.20">
    <property type="match status" value="1"/>
</dbReference>
<dbReference type="GO" id="GO:0016471">
    <property type="term" value="C:vacuolar proton-transporting V-type ATPase complex"/>
    <property type="evidence" value="ECO:0007669"/>
    <property type="project" value="TreeGrafter"/>
</dbReference>
<keyword evidence="13" id="KW-1185">Reference proteome</keyword>
<evidence type="ECO:0000256" key="8">
    <source>
        <dbReference type="ARBA" id="ARBA00059506"/>
    </source>
</evidence>
<dbReference type="GO" id="GO:0051117">
    <property type="term" value="F:ATPase binding"/>
    <property type="evidence" value="ECO:0007669"/>
    <property type="project" value="TreeGrafter"/>
</dbReference>
<keyword evidence="11" id="KW-0175">Coiled coil</keyword>
<evidence type="ECO:0000256" key="3">
    <source>
        <dbReference type="ARBA" id="ARBA00022448"/>
    </source>
</evidence>
<evidence type="ECO:0000256" key="4">
    <source>
        <dbReference type="ARBA" id="ARBA00022692"/>
    </source>
</evidence>
<evidence type="ECO:0000256" key="7">
    <source>
        <dbReference type="ARBA" id="ARBA00023136"/>
    </source>
</evidence>
<organism evidence="12 13">
    <name type="scientific">Methanomethylophilus alvi (strain Mx1201)</name>
    <dbReference type="NCBI Taxonomy" id="1236689"/>
    <lineage>
        <taxon>Archaea</taxon>
        <taxon>Methanobacteriati</taxon>
        <taxon>Thermoplasmatota</taxon>
        <taxon>Thermoplasmata</taxon>
        <taxon>Methanomassiliicoccales</taxon>
        <taxon>Methanomethylophilaceae</taxon>
        <taxon>Methanomethylophilus</taxon>
    </lineage>
</organism>
<dbReference type="EMBL" id="CP004049">
    <property type="protein sequence ID" value="AGI84763.2"/>
    <property type="molecule type" value="Genomic_DNA"/>
</dbReference>
<dbReference type="FunCoup" id="M9SET1">
    <property type="interactions" value="31"/>
</dbReference>
<keyword evidence="6 10" id="KW-0406">Ion transport</keyword>
<sequence length="712" mass="78646">MLLPESMSRIVIVGTKTRMEDAINAFYSEKAIHVIDHTTGDDGLSIGSPIQGTSKASERLLKIKAMEKELGIKKKTKTADIAVEDVQKRIADGEVESVEDEVLKTVDARNDLTQKITELNSKKKTFEILKKLPLTLDLYSGYKSVAVLVGTTVTDAAAVKIDDAEVFSSFDKKEGGVVAVFVKAAGKSKAVDALNECGFVELSVPEYTDKVSAEQACQKVDSEISEATEALEAENKTLEALKTKYMSFLKGSDEELSIEVEKGSVPLRIAVSKYAYVMDAWVPTKKVDAIKADLEQKLGDDIYVEFQETRGRKLEDSENAEPRFKNVPTKQNNGVVVGEFEYATSMVDIPKYQEIDPTFLIAIFLPLFFGYMIGDIGYSIPFIIIGAYGLKYAKNKDWRSIGLVLFFGGIWGAIFGMFYYGEMLGMHFIGGEYNAAGIWQWYSDSAANDGTNITWDWILGVTFPDWFYELMPNVAHGEGVGKLEDVGFLLKMSVYIGIVHLLIGQLVGLYNMLIQRGGKFAFIHKGGMIFSFFGMIFLCYALTDFMFNSASITEGITFITLILGVVCIVAGVAINTKAEGAMQAVMGIPEIIGQILSYTRLAAIAMSKAGMALAFNYIIFKMIIPSHTVDGLIYLDYSSGIVMVIIAIVMFAFLHLVVWTLGILSAGLHALRLQYVELMMRFFDGGGKKFAPLKEKRVKTFFSKKTSTIKEV</sequence>